<feature type="domain" description="Nudix hydrolase" evidence="5">
    <location>
        <begin position="135"/>
        <end position="324"/>
    </location>
</feature>
<sequence length="348" mass="38324">MDHPQPTLRDGDLVLRPWDPADAAESVGLQDPELSRWPDLPAPGATVQEHSAWVREKHAEWADSRSTATFLVEWQGQVAGSVEVRRVREGVGSLSWLVYAPYRRRGIASRAVRLLVEFAFGDLGLGRVEARVNPLNRPALGVALRAGLRREGLLRSDVQVGDETHDTVLLGRLTDDPAPGSREGFTAMLDSALPVKRAIAQGVLRNETGDVLLCELAYKSEWDLPGGVVDPGESPATCVVREVQEELGLVVTPQRLLAVNWMPPWLGWRDAVLLVFDLGTVRSDIVDELVLEDREIRAVHWAPESVWTAKVAPYTVRMLRSLASRSDEAGAIPYLEDGLPRLEGHGET</sequence>
<dbReference type="Gene3D" id="3.90.79.10">
    <property type="entry name" value="Nucleoside Triphosphate Pyrophosphohydrolase"/>
    <property type="match status" value="1"/>
</dbReference>
<dbReference type="InterPro" id="IPR015797">
    <property type="entry name" value="NUDIX_hydrolase-like_dom_sf"/>
</dbReference>
<comment type="similarity">
    <text evidence="1 3">Belongs to the Nudix hydrolase family.</text>
</comment>
<dbReference type="Proteomes" id="UP001150259">
    <property type="component" value="Unassembled WGS sequence"/>
</dbReference>
<dbReference type="Gene3D" id="3.40.630.30">
    <property type="match status" value="1"/>
</dbReference>
<dbReference type="PROSITE" id="PS00893">
    <property type="entry name" value="NUDIX_BOX"/>
    <property type="match status" value="1"/>
</dbReference>
<comment type="caution">
    <text evidence="6">The sequence shown here is derived from an EMBL/GenBank/DDBJ whole genome shotgun (WGS) entry which is preliminary data.</text>
</comment>
<dbReference type="CDD" id="cd04301">
    <property type="entry name" value="NAT_SF"/>
    <property type="match status" value="1"/>
</dbReference>
<dbReference type="PRINTS" id="PR00502">
    <property type="entry name" value="NUDIXFAMILY"/>
</dbReference>
<accession>A0ABT5GHS8</accession>
<dbReference type="PANTHER" id="PTHR43441">
    <property type="entry name" value="RIBOSOMAL-PROTEIN-SERINE ACETYLTRANSFERASE"/>
    <property type="match status" value="1"/>
</dbReference>
<evidence type="ECO:0000256" key="2">
    <source>
        <dbReference type="ARBA" id="ARBA00022801"/>
    </source>
</evidence>
<dbReference type="Pfam" id="PF13302">
    <property type="entry name" value="Acetyltransf_3"/>
    <property type="match status" value="1"/>
</dbReference>
<dbReference type="GO" id="GO:0016787">
    <property type="term" value="F:hydrolase activity"/>
    <property type="evidence" value="ECO:0007669"/>
    <property type="project" value="UniProtKB-KW"/>
</dbReference>
<proteinExistence type="inferred from homology"/>
<dbReference type="PANTHER" id="PTHR43441:SF10">
    <property type="entry name" value="ACETYLTRANSFERASE"/>
    <property type="match status" value="1"/>
</dbReference>
<reference evidence="6 7" key="1">
    <citation type="submission" date="2022-11" db="EMBL/GenBank/DDBJ databases">
        <title>Anaerobic phenanthrene biodegradation by a DNRA strain PheN6.</title>
        <authorList>
            <person name="Zhang Z."/>
        </authorList>
    </citation>
    <scope>NUCLEOTIDE SEQUENCE [LARGE SCALE GENOMIC DNA]</scope>
    <source>
        <strain evidence="6 7">PheN6</strain>
    </source>
</reference>
<evidence type="ECO:0000256" key="3">
    <source>
        <dbReference type="RuleBase" id="RU003476"/>
    </source>
</evidence>
<evidence type="ECO:0000256" key="1">
    <source>
        <dbReference type="ARBA" id="ARBA00005582"/>
    </source>
</evidence>
<name>A0ABT5GHS8_9MICO</name>
<dbReference type="InterPro" id="IPR051908">
    <property type="entry name" value="Ribosomal_N-acetyltransferase"/>
</dbReference>
<dbReference type="PROSITE" id="PS51186">
    <property type="entry name" value="GNAT"/>
    <property type="match status" value="1"/>
</dbReference>
<dbReference type="Pfam" id="PF00293">
    <property type="entry name" value="NUDIX"/>
    <property type="match status" value="1"/>
</dbReference>
<evidence type="ECO:0000259" key="4">
    <source>
        <dbReference type="PROSITE" id="PS51186"/>
    </source>
</evidence>
<dbReference type="PROSITE" id="PS51462">
    <property type="entry name" value="NUDIX"/>
    <property type="match status" value="1"/>
</dbReference>
<dbReference type="RefSeq" id="WP_272461968.1">
    <property type="nucleotide sequence ID" value="NZ_JAPFQL010000033.1"/>
</dbReference>
<dbReference type="InterPro" id="IPR000182">
    <property type="entry name" value="GNAT_dom"/>
</dbReference>
<dbReference type="InterPro" id="IPR016181">
    <property type="entry name" value="Acyl_CoA_acyltransferase"/>
</dbReference>
<organism evidence="6 7">
    <name type="scientific">Intrasporangium calvum</name>
    <dbReference type="NCBI Taxonomy" id="53358"/>
    <lineage>
        <taxon>Bacteria</taxon>
        <taxon>Bacillati</taxon>
        <taxon>Actinomycetota</taxon>
        <taxon>Actinomycetes</taxon>
        <taxon>Micrococcales</taxon>
        <taxon>Intrasporangiaceae</taxon>
        <taxon>Intrasporangium</taxon>
    </lineage>
</organism>
<evidence type="ECO:0000313" key="7">
    <source>
        <dbReference type="Proteomes" id="UP001150259"/>
    </source>
</evidence>
<dbReference type="EMBL" id="JAPFQL010000033">
    <property type="protein sequence ID" value="MDC5697390.1"/>
    <property type="molecule type" value="Genomic_DNA"/>
</dbReference>
<dbReference type="CDD" id="cd18876">
    <property type="entry name" value="NUDIX_Hydrolase"/>
    <property type="match status" value="1"/>
</dbReference>
<evidence type="ECO:0000313" key="6">
    <source>
        <dbReference type="EMBL" id="MDC5697390.1"/>
    </source>
</evidence>
<dbReference type="SUPFAM" id="SSF55729">
    <property type="entry name" value="Acyl-CoA N-acyltransferases (Nat)"/>
    <property type="match status" value="1"/>
</dbReference>
<dbReference type="InterPro" id="IPR020476">
    <property type="entry name" value="Nudix_hydrolase"/>
</dbReference>
<feature type="domain" description="N-acetyltransferase" evidence="4">
    <location>
        <begin position="13"/>
        <end position="175"/>
    </location>
</feature>
<keyword evidence="2 3" id="KW-0378">Hydrolase</keyword>
<gene>
    <name evidence="6" type="ORF">OO014_08990</name>
</gene>
<dbReference type="InterPro" id="IPR020084">
    <property type="entry name" value="NUDIX_hydrolase_CS"/>
</dbReference>
<evidence type="ECO:0000259" key="5">
    <source>
        <dbReference type="PROSITE" id="PS51462"/>
    </source>
</evidence>
<keyword evidence="7" id="KW-1185">Reference proteome</keyword>
<protein>
    <submittedName>
        <fullName evidence="6">NUDIX hydrolase</fullName>
    </submittedName>
</protein>
<dbReference type="InterPro" id="IPR000086">
    <property type="entry name" value="NUDIX_hydrolase_dom"/>
</dbReference>
<dbReference type="SUPFAM" id="SSF55811">
    <property type="entry name" value="Nudix"/>
    <property type="match status" value="1"/>
</dbReference>